<keyword evidence="1" id="KW-0805">Transcription regulation</keyword>
<evidence type="ECO:0000259" key="4">
    <source>
        <dbReference type="PROSITE" id="PS51063"/>
    </source>
</evidence>
<evidence type="ECO:0000256" key="2">
    <source>
        <dbReference type="ARBA" id="ARBA00023125"/>
    </source>
</evidence>
<keyword evidence="3" id="KW-0804">Transcription</keyword>
<organism evidence="5">
    <name type="scientific">hydrothermal vent metagenome</name>
    <dbReference type="NCBI Taxonomy" id="652676"/>
    <lineage>
        <taxon>unclassified sequences</taxon>
        <taxon>metagenomes</taxon>
        <taxon>ecological metagenomes</taxon>
    </lineage>
</organism>
<dbReference type="InterPro" id="IPR000595">
    <property type="entry name" value="cNMP-bd_dom"/>
</dbReference>
<name>A0A3B0RZD1_9ZZZZ</name>
<gene>
    <name evidence="5" type="ORF">MNBD_ALPHA05-609</name>
</gene>
<dbReference type="Gene3D" id="2.60.120.10">
    <property type="entry name" value="Jelly Rolls"/>
    <property type="match status" value="1"/>
</dbReference>
<feature type="domain" description="HTH crp-type" evidence="4">
    <location>
        <begin position="147"/>
        <end position="214"/>
    </location>
</feature>
<dbReference type="NCBIfam" id="NF006901">
    <property type="entry name" value="PRK09392.1"/>
    <property type="match status" value="1"/>
</dbReference>
<dbReference type="PROSITE" id="PS51063">
    <property type="entry name" value="HTH_CRP_2"/>
    <property type="match status" value="1"/>
</dbReference>
<dbReference type="SUPFAM" id="SSF46785">
    <property type="entry name" value="Winged helix' DNA-binding domain"/>
    <property type="match status" value="1"/>
</dbReference>
<keyword evidence="2" id="KW-0238">DNA-binding</keyword>
<dbReference type="CDD" id="cd00038">
    <property type="entry name" value="CAP_ED"/>
    <property type="match status" value="1"/>
</dbReference>
<dbReference type="InterPro" id="IPR014710">
    <property type="entry name" value="RmlC-like_jellyroll"/>
</dbReference>
<dbReference type="InterPro" id="IPR036388">
    <property type="entry name" value="WH-like_DNA-bd_sf"/>
</dbReference>
<dbReference type="GO" id="GO:0003700">
    <property type="term" value="F:DNA-binding transcription factor activity"/>
    <property type="evidence" value="ECO:0007669"/>
    <property type="project" value="TreeGrafter"/>
</dbReference>
<dbReference type="PANTHER" id="PTHR24567">
    <property type="entry name" value="CRP FAMILY TRANSCRIPTIONAL REGULATORY PROTEIN"/>
    <property type="match status" value="1"/>
</dbReference>
<reference evidence="5" key="1">
    <citation type="submission" date="2018-06" db="EMBL/GenBank/DDBJ databases">
        <authorList>
            <person name="Zhirakovskaya E."/>
        </authorList>
    </citation>
    <scope>NUCLEOTIDE SEQUENCE</scope>
</reference>
<dbReference type="AlphaFoldDB" id="A0A3B0RZD1"/>
<protein>
    <submittedName>
        <fullName evidence="5">Transcriptional regulator, Crp/Fnr family</fullName>
    </submittedName>
</protein>
<dbReference type="GO" id="GO:0003677">
    <property type="term" value="F:DNA binding"/>
    <property type="evidence" value="ECO:0007669"/>
    <property type="project" value="UniProtKB-KW"/>
</dbReference>
<evidence type="ECO:0000256" key="1">
    <source>
        <dbReference type="ARBA" id="ARBA00023015"/>
    </source>
</evidence>
<dbReference type="Pfam" id="PF00027">
    <property type="entry name" value="cNMP_binding"/>
    <property type="match status" value="1"/>
</dbReference>
<dbReference type="SUPFAM" id="SSF51206">
    <property type="entry name" value="cAMP-binding domain-like"/>
    <property type="match status" value="1"/>
</dbReference>
<dbReference type="Pfam" id="PF13545">
    <property type="entry name" value="HTH_Crp_2"/>
    <property type="match status" value="1"/>
</dbReference>
<evidence type="ECO:0000256" key="3">
    <source>
        <dbReference type="ARBA" id="ARBA00023163"/>
    </source>
</evidence>
<dbReference type="EMBL" id="UOEH01000222">
    <property type="protein sequence ID" value="VAV97359.1"/>
    <property type="molecule type" value="Genomic_DNA"/>
</dbReference>
<dbReference type="InterPro" id="IPR012318">
    <property type="entry name" value="HTH_CRP"/>
</dbReference>
<dbReference type="PANTHER" id="PTHR24567:SF26">
    <property type="entry name" value="REGULATORY PROTEIN YEIL"/>
    <property type="match status" value="1"/>
</dbReference>
<dbReference type="InterPro" id="IPR050397">
    <property type="entry name" value="Env_Response_Regulators"/>
</dbReference>
<dbReference type="Gene3D" id="1.10.10.10">
    <property type="entry name" value="Winged helix-like DNA-binding domain superfamily/Winged helix DNA-binding domain"/>
    <property type="match status" value="1"/>
</dbReference>
<dbReference type="InterPro" id="IPR018490">
    <property type="entry name" value="cNMP-bd_dom_sf"/>
</dbReference>
<accession>A0A3B0RZD1</accession>
<sequence length="229" mass="25237">MRDSEKQIVRTLPLFSGMVGANFDAMLAGSFLQRFPASVVLFSESDLTDFLHILVDGQVELFASANNREGTMTLIKPVATFVLASALVDGVYQMSARTLAPSQILMIPAENVRAAMLEDRDFSHKAVLELASCYHGVVRAYKNIKLRTGVERLANYLLVQHRRQGGDTLTLPVEKRTLASMLGITPENLSRAFSTLKPYGVKVDGPKIDLQNIKDLETLAKPSELIDTL</sequence>
<dbReference type="GO" id="GO:0005829">
    <property type="term" value="C:cytosol"/>
    <property type="evidence" value="ECO:0007669"/>
    <property type="project" value="TreeGrafter"/>
</dbReference>
<evidence type="ECO:0000313" key="5">
    <source>
        <dbReference type="EMBL" id="VAV97359.1"/>
    </source>
</evidence>
<dbReference type="InterPro" id="IPR036390">
    <property type="entry name" value="WH_DNA-bd_sf"/>
</dbReference>
<proteinExistence type="predicted"/>